<accession>C2MAI3</accession>
<dbReference type="STRING" id="596327.PORUE0001_0514"/>
<protein>
    <submittedName>
        <fullName evidence="1">Conjugative transposon protein TraO</fullName>
    </submittedName>
</protein>
<reference evidence="1 2" key="1">
    <citation type="submission" date="2009-04" db="EMBL/GenBank/DDBJ databases">
        <authorList>
            <person name="Sebastian Y."/>
            <person name="Madupu R."/>
            <person name="Durkin A.S."/>
            <person name="Torralba M."/>
            <person name="Methe B."/>
            <person name="Sutton G.G."/>
            <person name="Strausberg R.L."/>
            <person name="Nelson K.E."/>
        </authorList>
    </citation>
    <scope>NUCLEOTIDE SEQUENCE [LARGE SCALE GENOMIC DNA]</scope>
    <source>
        <strain evidence="1 2">60-3</strain>
    </source>
</reference>
<proteinExistence type="predicted"/>
<organism evidence="1 2">
    <name type="scientific">Porphyromonas uenonis 60-3</name>
    <dbReference type="NCBI Taxonomy" id="596327"/>
    <lineage>
        <taxon>Bacteria</taxon>
        <taxon>Pseudomonadati</taxon>
        <taxon>Bacteroidota</taxon>
        <taxon>Bacteroidia</taxon>
        <taxon>Bacteroidales</taxon>
        <taxon>Porphyromonadaceae</taxon>
        <taxon>Porphyromonas</taxon>
    </lineage>
</organism>
<dbReference type="OrthoDB" id="1078465at2"/>
<dbReference type="Proteomes" id="UP000003303">
    <property type="component" value="Unassembled WGS sequence"/>
</dbReference>
<name>C2MAI3_9PORP</name>
<dbReference type="eggNOG" id="ENOG5033PNT">
    <property type="taxonomic scope" value="Bacteria"/>
</dbReference>
<sequence length="210" mass="23728">MTMTINNPIRYGRLASLPVALLCLLLLALPSVSKAQRAIPHQDGLILSGGVPLTNETPFVQWGNWTARVDYTHYFFHADYLVVGVEYSHDKRSYTDVLKNNYSIPVEDYLFKAGYMYPILTDYTHTFLLYAGLSALCGYEDVNRRQYDLSNGATICSRSHFVYGGSAHLSAEIFLTDNWLLTVRGDGNFLVGSQLNLFRPLATMGFRFNF</sequence>
<comment type="caution">
    <text evidence="1">The sequence shown here is derived from an EMBL/GenBank/DDBJ whole genome shotgun (WGS) entry which is preliminary data.</text>
</comment>
<keyword evidence="2" id="KW-1185">Reference proteome</keyword>
<dbReference type="Pfam" id="PF10626">
    <property type="entry name" value="TraO"/>
    <property type="match status" value="1"/>
</dbReference>
<gene>
    <name evidence="1" type="ORF">PORUE0001_0514</name>
</gene>
<evidence type="ECO:0000313" key="2">
    <source>
        <dbReference type="Proteomes" id="UP000003303"/>
    </source>
</evidence>
<dbReference type="AlphaFoldDB" id="C2MAI3"/>
<dbReference type="EMBL" id="ACLR01000089">
    <property type="protein sequence ID" value="EEK17268.1"/>
    <property type="molecule type" value="Genomic_DNA"/>
</dbReference>
<dbReference type="InterPro" id="IPR018899">
    <property type="entry name" value="Conjug_transposon_Tra0"/>
</dbReference>
<evidence type="ECO:0000313" key="1">
    <source>
        <dbReference type="EMBL" id="EEK17268.1"/>
    </source>
</evidence>